<dbReference type="AlphaFoldDB" id="A0A449HAC3"/>
<dbReference type="RefSeq" id="WP_170986885.1">
    <property type="nucleotide sequence ID" value="NZ_CAACYE020000001.1"/>
</dbReference>
<dbReference type="EMBL" id="CAACYE010000005">
    <property type="protein sequence ID" value="VFA81820.1"/>
    <property type="molecule type" value="Genomic_DNA"/>
</dbReference>
<accession>A0A449HAC3</accession>
<name>A0A449HAC3_NOCFR</name>
<reference evidence="2" key="1">
    <citation type="submission" date="2019-02" db="EMBL/GenBank/DDBJ databases">
        <authorList>
            <consortium name="Pathogen Informatics"/>
        </authorList>
    </citation>
    <scope>NUCLEOTIDE SEQUENCE</scope>
    <source>
        <strain evidence="2">3012STDY6733949</strain>
    </source>
</reference>
<gene>
    <name evidence="2" type="ORF">NCTC1935_00296</name>
</gene>
<sequence>MSAIEPAGWRQRADGTWETVDEDGWTTDSDPDDTLPHRIQERRRNRLRVVGQQSMP</sequence>
<feature type="region of interest" description="Disordered" evidence="1">
    <location>
        <begin position="1"/>
        <end position="56"/>
    </location>
</feature>
<organism evidence="2">
    <name type="scientific">Nocardia farcinica</name>
    <dbReference type="NCBI Taxonomy" id="37329"/>
    <lineage>
        <taxon>Bacteria</taxon>
        <taxon>Bacillati</taxon>
        <taxon>Actinomycetota</taxon>
        <taxon>Actinomycetes</taxon>
        <taxon>Mycobacteriales</taxon>
        <taxon>Nocardiaceae</taxon>
        <taxon>Nocardia</taxon>
    </lineage>
</organism>
<protein>
    <submittedName>
        <fullName evidence="2">Uncharacterized protein</fullName>
    </submittedName>
</protein>
<feature type="compositionally biased region" description="Acidic residues" evidence="1">
    <location>
        <begin position="19"/>
        <end position="33"/>
    </location>
</feature>
<evidence type="ECO:0000313" key="2">
    <source>
        <dbReference type="EMBL" id="VFA81820.1"/>
    </source>
</evidence>
<evidence type="ECO:0000256" key="1">
    <source>
        <dbReference type="SAM" id="MobiDB-lite"/>
    </source>
</evidence>
<proteinExistence type="predicted"/>